<dbReference type="InterPro" id="IPR053185">
    <property type="entry name" value="SET_domain_protein"/>
</dbReference>
<dbReference type="Pfam" id="PF00856">
    <property type="entry name" value="SET"/>
    <property type="match status" value="1"/>
</dbReference>
<protein>
    <recommendedName>
        <fullName evidence="1">SET domain-containing protein</fullName>
    </recommendedName>
</protein>
<dbReference type="PANTHER" id="PTHR47332:SF4">
    <property type="entry name" value="SET DOMAIN-CONTAINING PROTEIN 5"/>
    <property type="match status" value="1"/>
</dbReference>
<dbReference type="InterPro" id="IPR001214">
    <property type="entry name" value="SET_dom"/>
</dbReference>
<dbReference type="PANTHER" id="PTHR47332">
    <property type="entry name" value="SET DOMAIN-CONTAINING PROTEIN 5"/>
    <property type="match status" value="1"/>
</dbReference>
<dbReference type="CDD" id="cd20071">
    <property type="entry name" value="SET_SMYD"/>
    <property type="match status" value="1"/>
</dbReference>
<evidence type="ECO:0000313" key="2">
    <source>
        <dbReference type="EMBL" id="KAL2067522.1"/>
    </source>
</evidence>
<gene>
    <name evidence="2" type="ORF">VTL71DRAFT_1947</name>
</gene>
<keyword evidence="3" id="KW-1185">Reference proteome</keyword>
<evidence type="ECO:0000259" key="1">
    <source>
        <dbReference type="PROSITE" id="PS50280"/>
    </source>
</evidence>
<name>A0ABR4CC68_9HELO</name>
<feature type="domain" description="SET" evidence="1">
    <location>
        <begin position="35"/>
        <end position="175"/>
    </location>
</feature>
<dbReference type="InterPro" id="IPR046341">
    <property type="entry name" value="SET_dom_sf"/>
</dbReference>
<proteinExistence type="predicted"/>
<dbReference type="Proteomes" id="UP001595075">
    <property type="component" value="Unassembled WGS sequence"/>
</dbReference>
<dbReference type="EMBL" id="JAZHXI010000010">
    <property type="protein sequence ID" value="KAL2067522.1"/>
    <property type="molecule type" value="Genomic_DNA"/>
</dbReference>
<comment type="caution">
    <text evidence="2">The sequence shown here is derived from an EMBL/GenBank/DDBJ whole genome shotgun (WGS) entry which is preliminary data.</text>
</comment>
<organism evidence="2 3">
    <name type="scientific">Oculimacula yallundae</name>
    <dbReference type="NCBI Taxonomy" id="86028"/>
    <lineage>
        <taxon>Eukaryota</taxon>
        <taxon>Fungi</taxon>
        <taxon>Dikarya</taxon>
        <taxon>Ascomycota</taxon>
        <taxon>Pezizomycotina</taxon>
        <taxon>Leotiomycetes</taxon>
        <taxon>Helotiales</taxon>
        <taxon>Ploettnerulaceae</taxon>
        <taxon>Oculimacula</taxon>
    </lineage>
</organism>
<evidence type="ECO:0000313" key="3">
    <source>
        <dbReference type="Proteomes" id="UP001595075"/>
    </source>
</evidence>
<dbReference type="PROSITE" id="PS50280">
    <property type="entry name" value="SET"/>
    <property type="match status" value="1"/>
</dbReference>
<reference evidence="2 3" key="1">
    <citation type="journal article" date="2024" name="Commun. Biol.">
        <title>Comparative genomic analysis of thermophilic fungi reveals convergent evolutionary adaptations and gene losses.</title>
        <authorList>
            <person name="Steindorff A.S."/>
            <person name="Aguilar-Pontes M.V."/>
            <person name="Robinson A.J."/>
            <person name="Andreopoulos B."/>
            <person name="LaButti K."/>
            <person name="Kuo A."/>
            <person name="Mondo S."/>
            <person name="Riley R."/>
            <person name="Otillar R."/>
            <person name="Haridas S."/>
            <person name="Lipzen A."/>
            <person name="Grimwood J."/>
            <person name="Schmutz J."/>
            <person name="Clum A."/>
            <person name="Reid I.D."/>
            <person name="Moisan M.C."/>
            <person name="Butler G."/>
            <person name="Nguyen T.T.M."/>
            <person name="Dewar K."/>
            <person name="Conant G."/>
            <person name="Drula E."/>
            <person name="Henrissat B."/>
            <person name="Hansel C."/>
            <person name="Singer S."/>
            <person name="Hutchinson M.I."/>
            <person name="de Vries R.P."/>
            <person name="Natvig D.O."/>
            <person name="Powell A.J."/>
            <person name="Tsang A."/>
            <person name="Grigoriev I.V."/>
        </authorList>
    </citation>
    <scope>NUCLEOTIDE SEQUENCE [LARGE SCALE GENOMIC DNA]</scope>
    <source>
        <strain evidence="2 3">CBS 494.80</strain>
    </source>
</reference>
<accession>A0ABR4CC68</accession>
<dbReference type="SUPFAM" id="SSF82199">
    <property type="entry name" value="SET domain"/>
    <property type="match status" value="1"/>
</dbReference>
<sequence length="337" mass="37989">MAPSSDRAMVRSCTWPLKRRSEEQERCPTENPTPPLFEIRTIPGRGRGLFPLVNLTKGTLILAETPFFTLLNIDIFNPTESSLLQKVSVLTSKQERQFRSLHNNYAGEEPTLVSIARTNVLDITPEIDAIYPTFSLLNHSCVPNAHYSWNKNIQKGTLHAIGDIKAGEEITISYGDHPRGHGDFKCSCTLCTSLPPEMAHSDTQRNRLITLRTQIMHRLTIQHENCLSDLREMKGLLQDIYRNSPGTALAWVYFTASEVAASQSDLARASVFAERAYEARVVCEGVIHQLVLWCGKVGADLRLHEGYGSTDFRETSVDMVPLGLGVEEFEEWLWTWE</sequence>
<dbReference type="Gene3D" id="2.170.270.10">
    <property type="entry name" value="SET domain"/>
    <property type="match status" value="1"/>
</dbReference>
<dbReference type="SMART" id="SM00317">
    <property type="entry name" value="SET"/>
    <property type="match status" value="1"/>
</dbReference>